<dbReference type="GO" id="GO:0005524">
    <property type="term" value="F:ATP binding"/>
    <property type="evidence" value="ECO:0007669"/>
    <property type="project" value="UniProtKB-UniRule"/>
</dbReference>
<keyword evidence="5 13" id="KW-0418">Kinase</keyword>
<accession>A0AAD4M8J5</accession>
<dbReference type="EC" id="2.7.12.2" evidence="8"/>
<dbReference type="PROSITE" id="PS50011">
    <property type="entry name" value="PROTEIN_KINASE_DOM"/>
    <property type="match status" value="1"/>
</dbReference>
<dbReference type="GO" id="GO:0071474">
    <property type="term" value="P:cellular hyperosmotic response"/>
    <property type="evidence" value="ECO:0007669"/>
    <property type="project" value="TreeGrafter"/>
</dbReference>
<organism evidence="13 14">
    <name type="scientific">Multifurca ochricompacta</name>
    <dbReference type="NCBI Taxonomy" id="376703"/>
    <lineage>
        <taxon>Eukaryota</taxon>
        <taxon>Fungi</taxon>
        <taxon>Dikarya</taxon>
        <taxon>Basidiomycota</taxon>
        <taxon>Agaricomycotina</taxon>
        <taxon>Agaricomycetes</taxon>
        <taxon>Russulales</taxon>
        <taxon>Russulaceae</taxon>
        <taxon>Multifurca</taxon>
    </lineage>
</organism>
<feature type="binding site" evidence="9">
    <location>
        <position position="190"/>
    </location>
    <ligand>
        <name>ATP</name>
        <dbReference type="ChEBI" id="CHEBI:30616"/>
    </ligand>
</feature>
<reference evidence="13" key="1">
    <citation type="journal article" date="2022" name="New Phytol.">
        <title>Evolutionary transition to the ectomycorrhizal habit in the genomes of a hyperdiverse lineage of mushroom-forming fungi.</title>
        <authorList>
            <person name="Looney B."/>
            <person name="Miyauchi S."/>
            <person name="Morin E."/>
            <person name="Drula E."/>
            <person name="Courty P.E."/>
            <person name="Kohler A."/>
            <person name="Kuo A."/>
            <person name="LaButti K."/>
            <person name="Pangilinan J."/>
            <person name="Lipzen A."/>
            <person name="Riley R."/>
            <person name="Andreopoulos W."/>
            <person name="He G."/>
            <person name="Johnson J."/>
            <person name="Nolan M."/>
            <person name="Tritt A."/>
            <person name="Barry K.W."/>
            <person name="Grigoriev I.V."/>
            <person name="Nagy L.G."/>
            <person name="Hibbett D."/>
            <person name="Henrissat B."/>
            <person name="Matheny P.B."/>
            <person name="Labbe J."/>
            <person name="Martin F.M."/>
        </authorList>
    </citation>
    <scope>NUCLEOTIDE SEQUENCE</scope>
    <source>
        <strain evidence="13">BPL690</strain>
    </source>
</reference>
<dbReference type="EMBL" id="WTXG01000005">
    <property type="protein sequence ID" value="KAI0305463.1"/>
    <property type="molecule type" value="Genomic_DNA"/>
</dbReference>
<dbReference type="SMART" id="SM00220">
    <property type="entry name" value="S_TKc"/>
    <property type="match status" value="1"/>
</dbReference>
<comment type="similarity">
    <text evidence="7">Belongs to the protein kinase superfamily. STE Ser/Thr protein kinase family. MAP kinase kinase subfamily.</text>
</comment>
<feature type="domain" description="Protein kinase" evidence="12">
    <location>
        <begin position="161"/>
        <end position="418"/>
    </location>
</feature>
<gene>
    <name evidence="13" type="ORF">B0F90DRAFT_1698266</name>
</gene>
<sequence length="466" mass="51522">MRPFYPRSVLTPHLNIALQMANRVSQSPDIDGATAAFKRITLGSPSQLRIPSGGSPLRPTPNLPSSEIAARRKRPVFKLSDITGEQEPGGGAASASSGTRVPSDIEWPPRRLAAATGTPFANFGKIVDPSGALNFSGKAVLHSSGVDFSNGPSFAINMNQLQLWEELGNGAYGTVKRVLHKPTNVAMAMKEIRLELDDTKLNAIIMELDILHRAVHPSIVEFYGAFFIESCVYYCMEYMDAGSLDKLYGVGVPEPVLGRIVSFMVKGLKFLKDELQIIHRDVKPTNVLVNKKGDVKLCDFGVSGQLEKSLAKTNIGCQSYMAPERIKGESQNALSTYTVSSDVWSLGLATLEIAIGKYPYPPETYSNVFAQLTAIVHGDPPELPETYSCVARNWVNTCLVKRPEGRATYAELLSHPFLQEDSRRNVDMRGWVARALQWRYTQREQQGRLRRQEQEQLHSSDTLRPS</sequence>
<dbReference type="InterPro" id="IPR017441">
    <property type="entry name" value="Protein_kinase_ATP_BS"/>
</dbReference>
<evidence type="ECO:0000259" key="12">
    <source>
        <dbReference type="PROSITE" id="PS50011"/>
    </source>
</evidence>
<keyword evidence="2" id="KW-0597">Phosphoprotein</keyword>
<evidence type="ECO:0000256" key="5">
    <source>
        <dbReference type="ARBA" id="ARBA00022777"/>
    </source>
</evidence>
<keyword evidence="6 9" id="KW-0067">ATP-binding</keyword>
<dbReference type="PANTHER" id="PTHR48013">
    <property type="entry name" value="DUAL SPECIFICITY MITOGEN-ACTIVATED PROTEIN KINASE KINASE 5-RELATED"/>
    <property type="match status" value="1"/>
</dbReference>
<keyword evidence="4 9" id="KW-0547">Nucleotide-binding</keyword>
<keyword evidence="1 10" id="KW-0723">Serine/threonine-protein kinase</keyword>
<protein>
    <recommendedName>
        <fullName evidence="8">mitogen-activated protein kinase kinase</fullName>
        <ecNumber evidence="8">2.7.12.2</ecNumber>
    </recommendedName>
</protein>
<evidence type="ECO:0000256" key="4">
    <source>
        <dbReference type="ARBA" id="ARBA00022741"/>
    </source>
</evidence>
<dbReference type="Gene3D" id="3.30.200.20">
    <property type="entry name" value="Phosphorylase Kinase, domain 1"/>
    <property type="match status" value="1"/>
</dbReference>
<keyword evidence="3" id="KW-0808">Transferase</keyword>
<dbReference type="Pfam" id="PF00069">
    <property type="entry name" value="Pkinase"/>
    <property type="match status" value="1"/>
</dbReference>
<dbReference type="PANTHER" id="PTHR48013:SF25">
    <property type="entry name" value="MAP KINASE KINASE PBS2"/>
    <property type="match status" value="1"/>
</dbReference>
<dbReference type="FunFam" id="3.30.200.20:FF:000341">
    <property type="entry name" value="MAP kinase kinase PBS2"/>
    <property type="match status" value="1"/>
</dbReference>
<keyword evidence="14" id="KW-1185">Reference proteome</keyword>
<evidence type="ECO:0000256" key="10">
    <source>
        <dbReference type="RuleBase" id="RU000304"/>
    </source>
</evidence>
<dbReference type="InterPro" id="IPR000719">
    <property type="entry name" value="Prot_kinase_dom"/>
</dbReference>
<dbReference type="InterPro" id="IPR011009">
    <property type="entry name" value="Kinase-like_dom_sf"/>
</dbReference>
<evidence type="ECO:0000256" key="11">
    <source>
        <dbReference type="SAM" id="MobiDB-lite"/>
    </source>
</evidence>
<evidence type="ECO:0000256" key="8">
    <source>
        <dbReference type="ARBA" id="ARBA00038999"/>
    </source>
</evidence>
<name>A0AAD4M8J5_9AGAM</name>
<proteinExistence type="inferred from homology"/>
<evidence type="ECO:0000256" key="7">
    <source>
        <dbReference type="ARBA" id="ARBA00038035"/>
    </source>
</evidence>
<dbReference type="GO" id="GO:0038066">
    <property type="term" value="P:p38MAPK cascade"/>
    <property type="evidence" value="ECO:0007669"/>
    <property type="project" value="UniProtKB-ARBA"/>
</dbReference>
<dbReference type="GO" id="GO:0004708">
    <property type="term" value="F:MAP kinase kinase activity"/>
    <property type="evidence" value="ECO:0007669"/>
    <property type="project" value="UniProtKB-EC"/>
</dbReference>
<feature type="region of interest" description="Disordered" evidence="11">
    <location>
        <begin position="45"/>
        <end position="65"/>
    </location>
</feature>
<dbReference type="GO" id="GO:0032991">
    <property type="term" value="C:protein-containing complex"/>
    <property type="evidence" value="ECO:0007669"/>
    <property type="project" value="UniProtKB-ARBA"/>
</dbReference>
<evidence type="ECO:0000256" key="9">
    <source>
        <dbReference type="PROSITE-ProRule" id="PRU10141"/>
    </source>
</evidence>
<evidence type="ECO:0000313" key="13">
    <source>
        <dbReference type="EMBL" id="KAI0305463.1"/>
    </source>
</evidence>
<feature type="compositionally biased region" description="Basic and acidic residues" evidence="11">
    <location>
        <begin position="445"/>
        <end position="458"/>
    </location>
</feature>
<dbReference type="PROSITE" id="PS00108">
    <property type="entry name" value="PROTEIN_KINASE_ST"/>
    <property type="match status" value="1"/>
</dbReference>
<dbReference type="Gene3D" id="1.10.510.10">
    <property type="entry name" value="Transferase(Phosphotransferase) domain 1"/>
    <property type="match status" value="1"/>
</dbReference>
<dbReference type="GO" id="GO:0005737">
    <property type="term" value="C:cytoplasm"/>
    <property type="evidence" value="ECO:0007669"/>
    <property type="project" value="UniProtKB-ARBA"/>
</dbReference>
<dbReference type="SUPFAM" id="SSF56112">
    <property type="entry name" value="Protein kinase-like (PK-like)"/>
    <property type="match status" value="1"/>
</dbReference>
<evidence type="ECO:0000313" key="14">
    <source>
        <dbReference type="Proteomes" id="UP001203297"/>
    </source>
</evidence>
<dbReference type="PROSITE" id="PS00107">
    <property type="entry name" value="PROTEIN_KINASE_ATP"/>
    <property type="match status" value="1"/>
</dbReference>
<dbReference type="InterPro" id="IPR008271">
    <property type="entry name" value="Ser/Thr_kinase_AS"/>
</dbReference>
<comment type="caution">
    <text evidence="13">The sequence shown here is derived from an EMBL/GenBank/DDBJ whole genome shotgun (WGS) entry which is preliminary data.</text>
</comment>
<feature type="region of interest" description="Disordered" evidence="11">
    <location>
        <begin position="81"/>
        <end position="105"/>
    </location>
</feature>
<evidence type="ECO:0000256" key="3">
    <source>
        <dbReference type="ARBA" id="ARBA00022679"/>
    </source>
</evidence>
<evidence type="ECO:0000256" key="6">
    <source>
        <dbReference type="ARBA" id="ARBA00022840"/>
    </source>
</evidence>
<evidence type="ECO:0000256" key="2">
    <source>
        <dbReference type="ARBA" id="ARBA00022553"/>
    </source>
</evidence>
<evidence type="ECO:0000256" key="1">
    <source>
        <dbReference type="ARBA" id="ARBA00022527"/>
    </source>
</evidence>
<dbReference type="Proteomes" id="UP001203297">
    <property type="component" value="Unassembled WGS sequence"/>
</dbReference>
<dbReference type="AlphaFoldDB" id="A0AAD4M8J5"/>
<feature type="region of interest" description="Disordered" evidence="11">
    <location>
        <begin position="445"/>
        <end position="466"/>
    </location>
</feature>
<dbReference type="GO" id="GO:0004674">
    <property type="term" value="F:protein serine/threonine kinase activity"/>
    <property type="evidence" value="ECO:0007669"/>
    <property type="project" value="UniProtKB-KW"/>
</dbReference>